<dbReference type="PROSITE" id="PS00071">
    <property type="entry name" value="GAPDH"/>
    <property type="match status" value="1"/>
</dbReference>
<dbReference type="InterPro" id="IPR020829">
    <property type="entry name" value="GlycerAld_3-P_DH_cat"/>
</dbReference>
<dbReference type="RefSeq" id="WP_070703232.1">
    <property type="nucleotide sequence ID" value="NZ_JBHLVH010000004.1"/>
</dbReference>
<dbReference type="PANTHER" id="PTHR43454">
    <property type="entry name" value="GLYCERALDEHYDE-3-PHOSPHATE DEHYDROGENASE"/>
    <property type="match status" value="1"/>
</dbReference>
<evidence type="ECO:0000313" key="6">
    <source>
        <dbReference type="Proteomes" id="UP000234206"/>
    </source>
</evidence>
<name>A0A2I1P9B2_9MICO</name>
<dbReference type="EMBL" id="PKIZ01000016">
    <property type="protein sequence ID" value="PKZ41225.1"/>
    <property type="molecule type" value="Genomic_DNA"/>
</dbReference>
<dbReference type="InterPro" id="IPR020830">
    <property type="entry name" value="GlycerAld_3-P_DH_AS"/>
</dbReference>
<evidence type="ECO:0000256" key="1">
    <source>
        <dbReference type="ARBA" id="ARBA00007406"/>
    </source>
</evidence>
<accession>A0A2I1P9B2</accession>
<sequence>MTNSASEHQQKWAAQEGAAEDLVPVAGRLARTNGVDARVNGRSLARQSATGILGAHAEAGEGADVTETLALLQAVEGIEAGASVLDVVALQKAYKDSGSSDLEGFLREQLSEVAGQAGGEKKTQDVVLYGFGRIGRLLARILVGQDHGTGLQLRAVVVRKGKAANDLVKRADNFRVDSVHGPFDGTVEVDEAAETLHLNGTAVKVIYSNSPAEVDYTAHGITDAVVIDNTGVWRDAEGLSQHLQSKGVKRVVLTAPGKGDMVNVVTGVNDEMIGDAEIVSAASCTTNAITPVLKVLADEYGIVGGHVETIHSYTNDQNLMDNYHKADRRGRAAAMNMVLTETGAAKAVAKALPELKGKLSGNAIRVPTPDVSMAVLNLTLGKAVDRETLNKVLQDAAASGPLADAIGYVDHPEVVSTDLVGDTHAGTVDGRATIAGGDERVVVYVWYDNEYGYSCQVVRMVERMTGVELPAFPKA</sequence>
<dbReference type="PANTHER" id="PTHR43454:SF1">
    <property type="entry name" value="GLYCERALDEHYDE 3-PHOSPHATE DEHYDROGENASE NAD(P) BINDING DOMAIN-CONTAINING PROTEIN"/>
    <property type="match status" value="1"/>
</dbReference>
<evidence type="ECO:0000313" key="5">
    <source>
        <dbReference type="EMBL" id="PKZ41225.1"/>
    </source>
</evidence>
<dbReference type="CDD" id="cd18126">
    <property type="entry name" value="GAPDH_I_C"/>
    <property type="match status" value="1"/>
</dbReference>
<dbReference type="AlphaFoldDB" id="A0A2I1P9B2"/>
<evidence type="ECO:0000256" key="3">
    <source>
        <dbReference type="RuleBase" id="RU000397"/>
    </source>
</evidence>
<dbReference type="InterPro" id="IPR020831">
    <property type="entry name" value="GlycerAld/Erythrose_P_DH"/>
</dbReference>
<dbReference type="Pfam" id="PF02800">
    <property type="entry name" value="Gp_dh_C"/>
    <property type="match status" value="1"/>
</dbReference>
<protein>
    <submittedName>
        <fullName evidence="5">Glyceraldehyde-3-phosphate dehydrogenase</fullName>
    </submittedName>
</protein>
<proteinExistence type="inferred from homology"/>
<dbReference type="Proteomes" id="UP000234206">
    <property type="component" value="Unassembled WGS sequence"/>
</dbReference>
<gene>
    <name evidence="5" type="ORF">CYJ76_08590</name>
</gene>
<reference evidence="5 6" key="1">
    <citation type="submission" date="2017-12" db="EMBL/GenBank/DDBJ databases">
        <title>Phylogenetic diversity of female urinary microbiome.</title>
        <authorList>
            <person name="Thomas-White K."/>
            <person name="Wolfe A.J."/>
        </authorList>
    </citation>
    <scope>NUCLEOTIDE SEQUENCE [LARGE SCALE GENOMIC DNA]</scope>
    <source>
        <strain evidence="5 6">UMB1298</strain>
    </source>
</reference>
<dbReference type="NCBIfam" id="NF006139">
    <property type="entry name" value="PRK08289.1"/>
    <property type="match status" value="1"/>
</dbReference>
<dbReference type="Gene3D" id="3.40.50.720">
    <property type="entry name" value="NAD(P)-binding Rossmann-like Domain"/>
    <property type="match status" value="1"/>
</dbReference>
<dbReference type="SUPFAM" id="SSF55347">
    <property type="entry name" value="Glyceraldehyde-3-phosphate dehydrogenase-like, C-terminal domain"/>
    <property type="match status" value="1"/>
</dbReference>
<dbReference type="GO" id="GO:0051287">
    <property type="term" value="F:NAD binding"/>
    <property type="evidence" value="ECO:0007669"/>
    <property type="project" value="InterPro"/>
</dbReference>
<dbReference type="CDD" id="cd05214">
    <property type="entry name" value="GAPDH_I_N"/>
    <property type="match status" value="1"/>
</dbReference>
<dbReference type="PRINTS" id="PR00078">
    <property type="entry name" value="G3PDHDRGNASE"/>
</dbReference>
<feature type="domain" description="Glyceraldehyde 3-phosphate dehydrogenase NAD(P) binding" evidence="4">
    <location>
        <begin position="124"/>
        <end position="284"/>
    </location>
</feature>
<comment type="similarity">
    <text evidence="1 3">Belongs to the glyceraldehyde-3-phosphate dehydrogenase family.</text>
</comment>
<dbReference type="GO" id="GO:0016620">
    <property type="term" value="F:oxidoreductase activity, acting on the aldehyde or oxo group of donors, NAD or NADP as acceptor"/>
    <property type="evidence" value="ECO:0007669"/>
    <property type="project" value="InterPro"/>
</dbReference>
<dbReference type="InterPro" id="IPR020828">
    <property type="entry name" value="GlycerAld_3-P_DH_NAD(P)-bd"/>
</dbReference>
<organism evidence="5 6">
    <name type="scientific">Kytococcus schroeteri</name>
    <dbReference type="NCBI Taxonomy" id="138300"/>
    <lineage>
        <taxon>Bacteria</taxon>
        <taxon>Bacillati</taxon>
        <taxon>Actinomycetota</taxon>
        <taxon>Actinomycetes</taxon>
        <taxon>Micrococcales</taxon>
        <taxon>Kytococcaceae</taxon>
        <taxon>Kytococcus</taxon>
    </lineage>
</organism>
<evidence type="ECO:0000256" key="2">
    <source>
        <dbReference type="ARBA" id="ARBA00023002"/>
    </source>
</evidence>
<evidence type="ECO:0000259" key="4">
    <source>
        <dbReference type="SMART" id="SM00846"/>
    </source>
</evidence>
<keyword evidence="6" id="KW-1185">Reference proteome</keyword>
<dbReference type="OrthoDB" id="9803304at2"/>
<dbReference type="Pfam" id="PF00044">
    <property type="entry name" value="Gp_dh_N"/>
    <property type="match status" value="1"/>
</dbReference>
<keyword evidence="2" id="KW-0560">Oxidoreductase</keyword>
<comment type="caution">
    <text evidence="5">The sequence shown here is derived from an EMBL/GenBank/DDBJ whole genome shotgun (WGS) entry which is preliminary data.</text>
</comment>
<dbReference type="Gene3D" id="3.30.360.10">
    <property type="entry name" value="Dihydrodipicolinate Reductase, domain 2"/>
    <property type="match status" value="1"/>
</dbReference>
<dbReference type="InterPro" id="IPR036291">
    <property type="entry name" value="NAD(P)-bd_dom_sf"/>
</dbReference>
<dbReference type="FunFam" id="3.30.360.10:FF:000002">
    <property type="entry name" value="Glyceraldehyde-3-phosphate dehydrogenase"/>
    <property type="match status" value="1"/>
</dbReference>
<dbReference type="SUPFAM" id="SSF51735">
    <property type="entry name" value="NAD(P)-binding Rossmann-fold domains"/>
    <property type="match status" value="1"/>
</dbReference>
<dbReference type="SMART" id="SM00846">
    <property type="entry name" value="Gp_dh_N"/>
    <property type="match status" value="1"/>
</dbReference>